<dbReference type="EMBL" id="WKLT01000003">
    <property type="protein sequence ID" value="MRY57110.1"/>
    <property type="molecule type" value="Genomic_DNA"/>
</dbReference>
<reference evidence="4" key="1">
    <citation type="submission" date="2017-04" db="EMBL/GenBank/DDBJ databases">
        <title>Function of individual gut microbiota members based on whole genome sequencing of pure cultures obtained from chicken caecum.</title>
        <authorList>
            <person name="Medvecky M."/>
            <person name="Cejkova D."/>
            <person name="Polansky O."/>
            <person name="Karasova D."/>
            <person name="Kubasova T."/>
            <person name="Cizek A."/>
            <person name="Rychlik I."/>
        </authorList>
    </citation>
    <scope>NUCLEOTIDE SEQUENCE [LARGE SCALE GENOMIC DNA]</scope>
    <source>
        <strain evidence="4">An199</strain>
    </source>
</reference>
<dbReference type="InterPro" id="IPR025342">
    <property type="entry name" value="DUF4248"/>
</dbReference>
<dbReference type="EMBL" id="NFJX01000014">
    <property type="protein sequence ID" value="OUP16806.1"/>
    <property type="molecule type" value="Genomic_DNA"/>
</dbReference>
<dbReference type="Proteomes" id="UP001211522">
    <property type="component" value="Unassembled WGS sequence"/>
</dbReference>
<evidence type="ECO:0000313" key="1">
    <source>
        <dbReference type="EMBL" id="MDB9136950.1"/>
    </source>
</evidence>
<reference evidence="2 5" key="3">
    <citation type="journal article" date="2019" name="Nat. Med.">
        <title>A library of human gut bacterial isolates paired with longitudinal multiomics data enables mechanistic microbiome research.</title>
        <authorList>
            <person name="Poyet M."/>
            <person name="Groussin M."/>
            <person name="Gibbons S.M."/>
            <person name="Avila-Pacheco J."/>
            <person name="Jiang X."/>
            <person name="Kearney S.M."/>
            <person name="Perrotta A.R."/>
            <person name="Berdy B."/>
            <person name="Zhao S."/>
            <person name="Lieberman T.D."/>
            <person name="Swanson P.K."/>
            <person name="Smith M."/>
            <person name="Roesemann S."/>
            <person name="Alexander J.E."/>
            <person name="Rich S.A."/>
            <person name="Livny J."/>
            <person name="Vlamakis H."/>
            <person name="Clish C."/>
            <person name="Bullock K."/>
            <person name="Deik A."/>
            <person name="Scott J."/>
            <person name="Pierce K.A."/>
            <person name="Xavier R.J."/>
            <person name="Alm E.J."/>
        </authorList>
    </citation>
    <scope>NUCLEOTIDE SEQUENCE [LARGE SCALE GENOMIC DNA]</scope>
    <source>
        <strain evidence="2 5">BIOML-A41</strain>
    </source>
</reference>
<dbReference type="AlphaFoldDB" id="A0A1Y4IB53"/>
<protein>
    <submittedName>
        <fullName evidence="1">DUF4248 domain-containing protein</fullName>
    </submittedName>
</protein>
<accession>A0A1Y4IB53</accession>
<dbReference type="Pfam" id="PF14053">
    <property type="entry name" value="DUF4248"/>
    <property type="match status" value="1"/>
</dbReference>
<reference evidence="1" key="4">
    <citation type="submission" date="2023-01" db="EMBL/GenBank/DDBJ databases">
        <title>Human gut microbiome strain richness.</title>
        <authorList>
            <person name="Chen-Liaw A."/>
        </authorList>
    </citation>
    <scope>NUCLEOTIDE SEQUENCE</scope>
    <source>
        <strain evidence="1">D35st1_E5_D35t1_190705</strain>
    </source>
</reference>
<dbReference type="EMBL" id="JAQMPX010000003">
    <property type="protein sequence ID" value="MDB9136950.1"/>
    <property type="molecule type" value="Genomic_DNA"/>
</dbReference>
<organism evidence="3 4">
    <name type="scientific">Parabacteroides distasonis</name>
    <dbReference type="NCBI Taxonomy" id="823"/>
    <lineage>
        <taxon>Bacteria</taxon>
        <taxon>Pseudomonadati</taxon>
        <taxon>Bacteroidota</taxon>
        <taxon>Bacteroidia</taxon>
        <taxon>Bacteroidales</taxon>
        <taxon>Tannerellaceae</taxon>
        <taxon>Parabacteroides</taxon>
    </lineage>
</organism>
<evidence type="ECO:0000313" key="2">
    <source>
        <dbReference type="EMBL" id="MRY57110.1"/>
    </source>
</evidence>
<proteinExistence type="predicted"/>
<name>A0A1Y4IB53_PARDI</name>
<evidence type="ECO:0000313" key="4">
    <source>
        <dbReference type="Proteomes" id="UP000195950"/>
    </source>
</evidence>
<dbReference type="Proteomes" id="UP000195950">
    <property type="component" value="Unassembled WGS sequence"/>
</dbReference>
<reference evidence="3" key="2">
    <citation type="journal article" date="2018" name="BMC Genomics">
        <title>Whole genome sequencing and function prediction of 133 gut anaerobes isolated from chicken caecum in pure cultures.</title>
        <authorList>
            <person name="Medvecky M."/>
            <person name="Cejkova D."/>
            <person name="Polansky O."/>
            <person name="Karasova D."/>
            <person name="Kubasova T."/>
            <person name="Cizek A."/>
            <person name="Rychlik I."/>
        </authorList>
    </citation>
    <scope>NUCLEOTIDE SEQUENCE</scope>
    <source>
        <strain evidence="3">An199</strain>
    </source>
</reference>
<gene>
    <name evidence="3" type="ORF">B5F32_14615</name>
    <name evidence="2" type="ORF">GKD59_04115</name>
    <name evidence="1" type="ORF">PN612_00330</name>
</gene>
<dbReference type="RefSeq" id="WP_009018470.1">
    <property type="nucleotide sequence ID" value="NZ_CACRUW010000053.1"/>
</dbReference>
<evidence type="ECO:0000313" key="5">
    <source>
        <dbReference type="Proteomes" id="UP000463337"/>
    </source>
</evidence>
<sequence>MDNENFKIRAYGLQELGIQYFPNSAPASASIQLKRWINLNKALLYEITEAGYHSGQRLLTPRQVQIITAHLGPP</sequence>
<dbReference type="Proteomes" id="UP000463337">
    <property type="component" value="Unassembled WGS sequence"/>
</dbReference>
<comment type="caution">
    <text evidence="3">The sequence shown here is derived from an EMBL/GenBank/DDBJ whole genome shotgun (WGS) entry which is preliminary data.</text>
</comment>
<evidence type="ECO:0000313" key="3">
    <source>
        <dbReference type="EMBL" id="OUP16806.1"/>
    </source>
</evidence>